<dbReference type="EMBL" id="ML995511">
    <property type="protein sequence ID" value="KAF2136843.1"/>
    <property type="molecule type" value="Genomic_DNA"/>
</dbReference>
<dbReference type="Proteomes" id="UP000799438">
    <property type="component" value="Unassembled WGS sequence"/>
</dbReference>
<keyword evidence="3" id="KW-1185">Reference proteome</keyword>
<reference evidence="2" key="1">
    <citation type="journal article" date="2020" name="Stud. Mycol.">
        <title>101 Dothideomycetes genomes: a test case for predicting lifestyles and emergence of pathogens.</title>
        <authorList>
            <person name="Haridas S."/>
            <person name="Albert R."/>
            <person name="Binder M."/>
            <person name="Bloem J."/>
            <person name="Labutti K."/>
            <person name="Salamov A."/>
            <person name="Andreopoulos B."/>
            <person name="Baker S."/>
            <person name="Barry K."/>
            <person name="Bills G."/>
            <person name="Bluhm B."/>
            <person name="Cannon C."/>
            <person name="Castanera R."/>
            <person name="Culley D."/>
            <person name="Daum C."/>
            <person name="Ezra D."/>
            <person name="Gonzalez J."/>
            <person name="Henrissat B."/>
            <person name="Kuo A."/>
            <person name="Liang C."/>
            <person name="Lipzen A."/>
            <person name="Lutzoni F."/>
            <person name="Magnuson J."/>
            <person name="Mondo S."/>
            <person name="Nolan M."/>
            <person name="Ohm R."/>
            <person name="Pangilinan J."/>
            <person name="Park H.-J."/>
            <person name="Ramirez L."/>
            <person name="Alfaro M."/>
            <person name="Sun H."/>
            <person name="Tritt A."/>
            <person name="Yoshinaga Y."/>
            <person name="Zwiers L.-H."/>
            <person name="Turgeon B."/>
            <person name="Goodwin S."/>
            <person name="Spatafora J."/>
            <person name="Crous P."/>
            <person name="Grigoriev I."/>
        </authorList>
    </citation>
    <scope>NUCLEOTIDE SEQUENCE</scope>
    <source>
        <strain evidence="2">CBS 121167</strain>
    </source>
</reference>
<accession>A0A6A6B078</accession>
<dbReference type="OrthoDB" id="3877279at2759"/>
<feature type="region of interest" description="Disordered" evidence="1">
    <location>
        <begin position="33"/>
        <end position="60"/>
    </location>
</feature>
<name>A0A6A6B078_9PEZI</name>
<evidence type="ECO:0000313" key="3">
    <source>
        <dbReference type="Proteomes" id="UP000799438"/>
    </source>
</evidence>
<evidence type="ECO:0008006" key="4">
    <source>
        <dbReference type="Google" id="ProtNLM"/>
    </source>
</evidence>
<evidence type="ECO:0000256" key="1">
    <source>
        <dbReference type="SAM" id="MobiDB-lite"/>
    </source>
</evidence>
<protein>
    <recommendedName>
        <fullName evidence="4">Cyclin N-terminal domain-containing protein</fullName>
    </recommendedName>
</protein>
<evidence type="ECO:0000313" key="2">
    <source>
        <dbReference type="EMBL" id="KAF2136843.1"/>
    </source>
</evidence>
<proteinExistence type="predicted"/>
<organism evidence="2 3">
    <name type="scientific">Aplosporella prunicola CBS 121167</name>
    <dbReference type="NCBI Taxonomy" id="1176127"/>
    <lineage>
        <taxon>Eukaryota</taxon>
        <taxon>Fungi</taxon>
        <taxon>Dikarya</taxon>
        <taxon>Ascomycota</taxon>
        <taxon>Pezizomycotina</taxon>
        <taxon>Dothideomycetes</taxon>
        <taxon>Dothideomycetes incertae sedis</taxon>
        <taxon>Botryosphaeriales</taxon>
        <taxon>Aplosporellaceae</taxon>
        <taxon>Aplosporella</taxon>
    </lineage>
</organism>
<gene>
    <name evidence="2" type="ORF">K452DRAFT_279411</name>
</gene>
<dbReference type="AlphaFoldDB" id="A0A6A6B078"/>
<feature type="compositionally biased region" description="Polar residues" evidence="1">
    <location>
        <begin position="43"/>
        <end position="54"/>
    </location>
</feature>
<dbReference type="RefSeq" id="XP_033392561.1">
    <property type="nucleotide sequence ID" value="XM_033539417.1"/>
</dbReference>
<dbReference type="Gene3D" id="1.10.472.10">
    <property type="entry name" value="Cyclin-like"/>
    <property type="match status" value="1"/>
</dbReference>
<sequence length="310" mass="33266">MESPPLSVDSSRRGSVDSVEDLDAYFADYVPLSNLPTPPPVVGSNTWNESTPRSPSDALDGNQDLRGAASHLAKLVPSNACTNRRPSVTTIQDYLSRSGVPTEVLGLTACILDALSMRFAKKWRNALALSSSTPLPLDRTHLRSQSAPAFSLLQTAGAGVKSTAEPELLVLAALSLASSYLDDAHVSLQHWANHVSNGVFAARHVAATHRCVLQDLDYDLHSFTPDFIQDAVRDMQRASKRLSRCPDAGASLTLAEEDVKAAMERCKPKPLFLQGATSATWCNGLATPEPSPGCDGLVEEPTSVCAWERC</sequence>
<dbReference type="GeneID" id="54296913"/>